<accession>A0A426QMI5</accession>
<dbReference type="InterPro" id="IPR000073">
    <property type="entry name" value="AB_hydrolase_1"/>
</dbReference>
<dbReference type="SUPFAM" id="SSF46894">
    <property type="entry name" value="C-terminal effector domain of the bipartite response regulators"/>
    <property type="match status" value="1"/>
</dbReference>
<dbReference type="InterPro" id="IPR000792">
    <property type="entry name" value="Tscrpt_reg_LuxR_C"/>
</dbReference>
<dbReference type="RefSeq" id="WP_125179760.1">
    <property type="nucleotide sequence ID" value="NZ_QZMU01000001.1"/>
</dbReference>
<dbReference type="Gene3D" id="1.10.10.10">
    <property type="entry name" value="Winged helix-like DNA-binding domain superfamily/Winged helix DNA-binding domain"/>
    <property type="match status" value="1"/>
</dbReference>
<dbReference type="Gene3D" id="3.40.50.1820">
    <property type="entry name" value="alpha/beta hydrolase"/>
    <property type="match status" value="1"/>
</dbReference>
<dbReference type="InterPro" id="IPR036388">
    <property type="entry name" value="WH-like_DNA-bd_sf"/>
</dbReference>
<reference evidence="2 3" key="1">
    <citation type="journal article" date="2010" name="Int. J. Syst. Evol. Microbiol.">
        <title>Thiohalobacter thiocyanaticus gen. nov., sp. nov., a moderately halophilic, sulfur-oxidizing gammaproteobacterium from hypersaline lakes, that utilizes thiocyanate.</title>
        <authorList>
            <person name="Sorokin D.Y."/>
            <person name="Kovaleva O.L."/>
            <person name="Tourova T.P."/>
            <person name="Muyzer G."/>
        </authorList>
    </citation>
    <scope>NUCLEOTIDE SEQUENCE [LARGE SCALE GENOMIC DNA]</scope>
    <source>
        <strain evidence="2 3">Hrh1</strain>
    </source>
</reference>
<dbReference type="Proteomes" id="UP000287798">
    <property type="component" value="Unassembled WGS sequence"/>
</dbReference>
<dbReference type="PROSITE" id="PS50043">
    <property type="entry name" value="HTH_LUXR_2"/>
    <property type="match status" value="1"/>
</dbReference>
<dbReference type="CDD" id="cd06170">
    <property type="entry name" value="LuxR_C_like"/>
    <property type="match status" value="1"/>
</dbReference>
<dbReference type="OrthoDB" id="9796770at2"/>
<protein>
    <submittedName>
        <fullName evidence="2">Alpha/beta fold hydrolase</fullName>
    </submittedName>
</protein>
<dbReference type="InterPro" id="IPR029058">
    <property type="entry name" value="AB_hydrolase_fold"/>
</dbReference>
<name>A0A426QMI5_9GAMM</name>
<gene>
    <name evidence="2" type="ORF">D6C00_00135</name>
</gene>
<sequence>MRQRIQFCTSRDGCRLAYARAGTGPPLVRAGNWLTHLDLDWHSPVWQHWLEALTRRHTLIRYDLRGSGLSGSEVGDASLATWVDDLDAVVNDRELERFPLLGLCQGGVIALAYAARHPERVSRLVLYDTYTCGALVDDGDPGAAREAELLTEMIEIGWGRETAAFRELFASLLMPDAPAESVRWLGELQRRTVSPANAARLWRAFHRLDVRSLATQVRVPTLVVHVRGDCVVPYAEGERLAGLIPGAEFVVLDSRNHILRHDEPAWQRFIDELHAFLARDHPATGKRDGFSNLTPREREVLEHVARGLSNDEIATALGLRPKTVRNHVSRLFDKLEVNSRARAVARARDAGFG</sequence>
<keyword evidence="3" id="KW-1185">Reference proteome</keyword>
<dbReference type="EMBL" id="QZMU01000001">
    <property type="protein sequence ID" value="RRQ22960.1"/>
    <property type="molecule type" value="Genomic_DNA"/>
</dbReference>
<keyword evidence="2" id="KW-0378">Hydrolase</keyword>
<dbReference type="PRINTS" id="PR00038">
    <property type="entry name" value="HTHLUXR"/>
</dbReference>
<dbReference type="GO" id="GO:0003677">
    <property type="term" value="F:DNA binding"/>
    <property type="evidence" value="ECO:0007669"/>
    <property type="project" value="InterPro"/>
</dbReference>
<evidence type="ECO:0000313" key="3">
    <source>
        <dbReference type="Proteomes" id="UP000287798"/>
    </source>
</evidence>
<dbReference type="GO" id="GO:0006355">
    <property type="term" value="P:regulation of DNA-templated transcription"/>
    <property type="evidence" value="ECO:0007669"/>
    <property type="project" value="InterPro"/>
</dbReference>
<feature type="domain" description="HTH luxR-type" evidence="1">
    <location>
        <begin position="286"/>
        <end position="351"/>
    </location>
</feature>
<evidence type="ECO:0000313" key="2">
    <source>
        <dbReference type="EMBL" id="RRQ22960.1"/>
    </source>
</evidence>
<dbReference type="SUPFAM" id="SSF53474">
    <property type="entry name" value="alpha/beta-Hydrolases"/>
    <property type="match status" value="1"/>
</dbReference>
<dbReference type="InterPro" id="IPR050471">
    <property type="entry name" value="AB_hydrolase"/>
</dbReference>
<dbReference type="AlphaFoldDB" id="A0A426QMI5"/>
<dbReference type="SMART" id="SM00421">
    <property type="entry name" value="HTH_LUXR"/>
    <property type="match status" value="1"/>
</dbReference>
<comment type="caution">
    <text evidence="2">The sequence shown here is derived from an EMBL/GenBank/DDBJ whole genome shotgun (WGS) entry which is preliminary data.</text>
</comment>
<dbReference type="PROSITE" id="PS00622">
    <property type="entry name" value="HTH_LUXR_1"/>
    <property type="match status" value="1"/>
</dbReference>
<dbReference type="Pfam" id="PF00196">
    <property type="entry name" value="GerE"/>
    <property type="match status" value="1"/>
</dbReference>
<dbReference type="InterPro" id="IPR016032">
    <property type="entry name" value="Sig_transdc_resp-reg_C-effctor"/>
</dbReference>
<evidence type="ECO:0000259" key="1">
    <source>
        <dbReference type="PROSITE" id="PS50043"/>
    </source>
</evidence>
<dbReference type="GO" id="GO:0016787">
    <property type="term" value="F:hydrolase activity"/>
    <property type="evidence" value="ECO:0007669"/>
    <property type="project" value="UniProtKB-KW"/>
</dbReference>
<dbReference type="PANTHER" id="PTHR43433:SF5">
    <property type="entry name" value="AB HYDROLASE-1 DOMAIN-CONTAINING PROTEIN"/>
    <property type="match status" value="1"/>
</dbReference>
<proteinExistence type="predicted"/>
<dbReference type="PRINTS" id="PR00111">
    <property type="entry name" value="ABHYDROLASE"/>
</dbReference>
<organism evidence="2 3">
    <name type="scientific">Thiohalobacter thiocyanaticus</name>
    <dbReference type="NCBI Taxonomy" id="585455"/>
    <lineage>
        <taxon>Bacteria</taxon>
        <taxon>Pseudomonadati</taxon>
        <taxon>Pseudomonadota</taxon>
        <taxon>Gammaproteobacteria</taxon>
        <taxon>Thiohalobacterales</taxon>
        <taxon>Thiohalobacteraceae</taxon>
        <taxon>Thiohalobacter</taxon>
    </lineage>
</organism>
<dbReference type="PANTHER" id="PTHR43433">
    <property type="entry name" value="HYDROLASE, ALPHA/BETA FOLD FAMILY PROTEIN"/>
    <property type="match status" value="1"/>
</dbReference>
<dbReference type="Pfam" id="PF00561">
    <property type="entry name" value="Abhydrolase_1"/>
    <property type="match status" value="1"/>
</dbReference>